<feature type="signal peptide" evidence="1">
    <location>
        <begin position="1"/>
        <end position="18"/>
    </location>
</feature>
<dbReference type="PANTHER" id="PTHR36519:SF9">
    <property type="entry name" value="EB DOMAIN-CONTAINING PROTEIN-RELATED"/>
    <property type="match status" value="1"/>
</dbReference>
<dbReference type="EMBL" id="KV878129">
    <property type="protein sequence ID" value="OJJ02325.1"/>
    <property type="molecule type" value="Genomic_DNA"/>
</dbReference>
<reference evidence="3" key="1">
    <citation type="journal article" date="2017" name="Genome Biol.">
        <title>Comparative genomics reveals high biological diversity and specific adaptations in the industrially and medically important fungal genus Aspergillus.</title>
        <authorList>
            <person name="de Vries R.P."/>
            <person name="Riley R."/>
            <person name="Wiebenga A."/>
            <person name="Aguilar-Osorio G."/>
            <person name="Amillis S."/>
            <person name="Uchima C.A."/>
            <person name="Anderluh G."/>
            <person name="Asadollahi M."/>
            <person name="Askin M."/>
            <person name="Barry K."/>
            <person name="Battaglia E."/>
            <person name="Bayram O."/>
            <person name="Benocci T."/>
            <person name="Braus-Stromeyer S.A."/>
            <person name="Caldana C."/>
            <person name="Canovas D."/>
            <person name="Cerqueira G.C."/>
            <person name="Chen F."/>
            <person name="Chen W."/>
            <person name="Choi C."/>
            <person name="Clum A."/>
            <person name="Dos Santos R.A."/>
            <person name="Damasio A.R."/>
            <person name="Diallinas G."/>
            <person name="Emri T."/>
            <person name="Fekete E."/>
            <person name="Flipphi M."/>
            <person name="Freyberg S."/>
            <person name="Gallo A."/>
            <person name="Gournas C."/>
            <person name="Habgood R."/>
            <person name="Hainaut M."/>
            <person name="Harispe M.L."/>
            <person name="Henrissat B."/>
            <person name="Hilden K.S."/>
            <person name="Hope R."/>
            <person name="Hossain A."/>
            <person name="Karabika E."/>
            <person name="Karaffa L."/>
            <person name="Karanyi Z."/>
            <person name="Krasevec N."/>
            <person name="Kuo A."/>
            <person name="Kusch H."/>
            <person name="LaButti K."/>
            <person name="Lagendijk E.L."/>
            <person name="Lapidus A."/>
            <person name="Levasseur A."/>
            <person name="Lindquist E."/>
            <person name="Lipzen A."/>
            <person name="Logrieco A.F."/>
            <person name="MacCabe A."/>
            <person name="Maekelae M.R."/>
            <person name="Malavazi I."/>
            <person name="Melin P."/>
            <person name="Meyer V."/>
            <person name="Mielnichuk N."/>
            <person name="Miskei M."/>
            <person name="Molnar A.P."/>
            <person name="Mule G."/>
            <person name="Ngan C.Y."/>
            <person name="Orejas M."/>
            <person name="Orosz E."/>
            <person name="Ouedraogo J.P."/>
            <person name="Overkamp K.M."/>
            <person name="Park H.-S."/>
            <person name="Perrone G."/>
            <person name="Piumi F."/>
            <person name="Punt P.J."/>
            <person name="Ram A.F."/>
            <person name="Ramon A."/>
            <person name="Rauscher S."/>
            <person name="Record E."/>
            <person name="Riano-Pachon D.M."/>
            <person name="Robert V."/>
            <person name="Roehrig J."/>
            <person name="Ruller R."/>
            <person name="Salamov A."/>
            <person name="Salih N.S."/>
            <person name="Samson R.A."/>
            <person name="Sandor E."/>
            <person name="Sanguinetti M."/>
            <person name="Schuetze T."/>
            <person name="Sepcic K."/>
            <person name="Shelest E."/>
            <person name="Sherlock G."/>
            <person name="Sophianopoulou V."/>
            <person name="Squina F.M."/>
            <person name="Sun H."/>
            <person name="Susca A."/>
            <person name="Todd R.B."/>
            <person name="Tsang A."/>
            <person name="Unkles S.E."/>
            <person name="van de Wiele N."/>
            <person name="van Rossen-Uffink D."/>
            <person name="Oliveira J.V."/>
            <person name="Vesth T.C."/>
            <person name="Visser J."/>
            <person name="Yu J.-H."/>
            <person name="Zhou M."/>
            <person name="Andersen M.R."/>
            <person name="Archer D.B."/>
            <person name="Baker S.E."/>
            <person name="Benoit I."/>
            <person name="Brakhage A.A."/>
            <person name="Braus G.H."/>
            <person name="Fischer R."/>
            <person name="Frisvad J.C."/>
            <person name="Goldman G.H."/>
            <person name="Houbraken J."/>
            <person name="Oakley B."/>
            <person name="Pocsi I."/>
            <person name="Scazzocchio C."/>
            <person name="Seiboth B."/>
            <person name="vanKuyk P.A."/>
            <person name="Wortman J."/>
            <person name="Dyer P.S."/>
            <person name="Grigoriev I.V."/>
        </authorList>
    </citation>
    <scope>NUCLEOTIDE SEQUENCE [LARGE SCALE GENOMIC DNA]</scope>
    <source>
        <strain evidence="3">CBS 583.65</strain>
    </source>
</reference>
<dbReference type="AlphaFoldDB" id="A0A1L9PLM7"/>
<name>A0A1L9PLM7_ASPVE</name>
<dbReference type="GeneID" id="63725685"/>
<evidence type="ECO:0000313" key="3">
    <source>
        <dbReference type="Proteomes" id="UP000184073"/>
    </source>
</evidence>
<proteinExistence type="predicted"/>
<dbReference type="Proteomes" id="UP000184073">
    <property type="component" value="Unassembled WGS sequence"/>
</dbReference>
<evidence type="ECO:0000313" key="2">
    <source>
        <dbReference type="EMBL" id="OJJ02325.1"/>
    </source>
</evidence>
<dbReference type="SMART" id="SM00289">
    <property type="entry name" value="WR1"/>
    <property type="match status" value="2"/>
</dbReference>
<keyword evidence="3" id="KW-1185">Reference proteome</keyword>
<dbReference type="InterPro" id="IPR006150">
    <property type="entry name" value="Cys_repeat_1"/>
</dbReference>
<organism evidence="2 3">
    <name type="scientific">Aspergillus versicolor CBS 583.65</name>
    <dbReference type="NCBI Taxonomy" id="1036611"/>
    <lineage>
        <taxon>Eukaryota</taxon>
        <taxon>Fungi</taxon>
        <taxon>Dikarya</taxon>
        <taxon>Ascomycota</taxon>
        <taxon>Pezizomycotina</taxon>
        <taxon>Eurotiomycetes</taxon>
        <taxon>Eurotiomycetidae</taxon>
        <taxon>Eurotiales</taxon>
        <taxon>Aspergillaceae</taxon>
        <taxon>Aspergillus</taxon>
        <taxon>Aspergillus subgen. Nidulantes</taxon>
    </lineage>
</organism>
<dbReference type="PANTHER" id="PTHR36519">
    <property type="entry name" value="FIP (FUNGUS-INDUCED PROTEIN) RELATED-RELATED"/>
    <property type="match status" value="1"/>
</dbReference>
<dbReference type="RefSeq" id="XP_040668087.1">
    <property type="nucleotide sequence ID" value="XM_040810174.1"/>
</dbReference>
<evidence type="ECO:0000256" key="1">
    <source>
        <dbReference type="SAM" id="SignalP"/>
    </source>
</evidence>
<sequence>MHVSLIAYVAVMVTGVIAAPGGASRGNVGYNDHCNNNNDCVVGSFCIESKCSVGRDLEDNNSETCTQDAECAVGSFCINKKCSVGRDFECTLDTDCVAGSFCIENKCSVGRDLGDNIAKECSTHEECPVGSFCTNHQCSVARMAARDLDEFLGECSTHEDCGVGSFCVAHWCTVARKLGDGSMNLAARDVVAEDDDYWYLEARSAVEVLDELSGRNEKRKPKNKCPKKCGGGKHCCSNHFCNPPNCYGEF</sequence>
<accession>A0A1L9PLM7</accession>
<gene>
    <name evidence="2" type="ORF">ASPVEDRAFT_28923</name>
</gene>
<dbReference type="OrthoDB" id="10400133at2759"/>
<keyword evidence="1" id="KW-0732">Signal</keyword>
<feature type="chain" id="PRO_5012024537" description="Dickkopf N-terminal cysteine-rich domain-containing protein" evidence="1">
    <location>
        <begin position="19"/>
        <end position="250"/>
    </location>
</feature>
<dbReference type="VEuPathDB" id="FungiDB:ASPVEDRAFT_28923"/>
<evidence type="ECO:0008006" key="4">
    <source>
        <dbReference type="Google" id="ProtNLM"/>
    </source>
</evidence>
<protein>
    <recommendedName>
        <fullName evidence="4">Dickkopf N-terminal cysteine-rich domain-containing protein</fullName>
    </recommendedName>
</protein>